<dbReference type="PANTHER" id="PTHR24128">
    <property type="entry name" value="HOMEOBOX PROTEIN WARIAI"/>
    <property type="match status" value="1"/>
</dbReference>
<dbReference type="EMBL" id="JACBKZ010000013">
    <property type="protein sequence ID" value="KAF5936492.1"/>
    <property type="molecule type" value="Genomic_DNA"/>
</dbReference>
<name>A0A7J7G6V3_CAMSI</name>
<dbReference type="InterPro" id="IPR036770">
    <property type="entry name" value="Ankyrin_rpt-contain_sf"/>
</dbReference>
<proteinExistence type="predicted"/>
<dbReference type="Gene3D" id="1.25.40.20">
    <property type="entry name" value="Ankyrin repeat-containing domain"/>
    <property type="match status" value="1"/>
</dbReference>
<dbReference type="InterPro" id="IPR002110">
    <property type="entry name" value="Ankyrin_rpt"/>
</dbReference>
<evidence type="ECO:0008006" key="3">
    <source>
        <dbReference type="Google" id="ProtNLM"/>
    </source>
</evidence>
<protein>
    <recommendedName>
        <fullName evidence="3">PGG domain-containing protein</fullName>
    </recommendedName>
</protein>
<reference evidence="2" key="1">
    <citation type="journal article" date="2020" name="Nat. Commun.">
        <title>Genome assembly of wild tea tree DASZ reveals pedigree and selection history of tea varieties.</title>
        <authorList>
            <person name="Zhang W."/>
            <person name="Zhang Y."/>
            <person name="Qiu H."/>
            <person name="Guo Y."/>
            <person name="Wan H."/>
            <person name="Zhang X."/>
            <person name="Scossa F."/>
            <person name="Alseekh S."/>
            <person name="Zhang Q."/>
            <person name="Wang P."/>
            <person name="Xu L."/>
            <person name="Schmidt M.H."/>
            <person name="Jia X."/>
            <person name="Li D."/>
            <person name="Zhu A."/>
            <person name="Guo F."/>
            <person name="Chen W."/>
            <person name="Ni D."/>
            <person name="Usadel B."/>
            <person name="Fernie A.R."/>
            <person name="Wen W."/>
        </authorList>
    </citation>
    <scope>NUCLEOTIDE SEQUENCE [LARGE SCALE GENOMIC DNA]</scope>
    <source>
        <strain evidence="2">cv. G240</strain>
    </source>
</reference>
<comment type="caution">
    <text evidence="1">The sequence shown here is derived from an EMBL/GenBank/DDBJ whole genome shotgun (WGS) entry which is preliminary data.</text>
</comment>
<sequence length="174" mass="19840">MMRLMPSFGNKLNPQGVSPLDLALQSREGLSPSDPDLQKMEELSSEDRDLRNRITLTISRLINFDKELIRVKGRGSFTPLHYVAEKGDIDLLAEFLLACPESIMDRTIRDETALHIAVKNSKLQAFKVLLGWLRRIRKHHRVLGWKDDEGNTLLHIAVSTSQTQACYLSILRFS</sequence>
<evidence type="ECO:0000313" key="2">
    <source>
        <dbReference type="Proteomes" id="UP000593564"/>
    </source>
</evidence>
<reference evidence="1 2" key="2">
    <citation type="submission" date="2020-07" db="EMBL/GenBank/DDBJ databases">
        <title>Genome assembly of wild tea tree DASZ reveals pedigree and selection history of tea varieties.</title>
        <authorList>
            <person name="Zhang W."/>
        </authorList>
    </citation>
    <scope>NUCLEOTIDE SEQUENCE [LARGE SCALE GENOMIC DNA]</scope>
    <source>
        <strain evidence="2">cv. G240</strain>
        <tissue evidence="1">Leaf</tissue>
    </source>
</reference>
<keyword evidence="2" id="KW-1185">Reference proteome</keyword>
<dbReference type="Pfam" id="PF12796">
    <property type="entry name" value="Ank_2"/>
    <property type="match status" value="1"/>
</dbReference>
<dbReference type="SUPFAM" id="SSF48403">
    <property type="entry name" value="Ankyrin repeat"/>
    <property type="match status" value="1"/>
</dbReference>
<dbReference type="AlphaFoldDB" id="A0A7J7G6V3"/>
<evidence type="ECO:0000313" key="1">
    <source>
        <dbReference type="EMBL" id="KAF5936492.1"/>
    </source>
</evidence>
<dbReference type="Proteomes" id="UP000593564">
    <property type="component" value="Unassembled WGS sequence"/>
</dbReference>
<organism evidence="1 2">
    <name type="scientific">Camellia sinensis</name>
    <name type="common">Tea plant</name>
    <name type="synonym">Thea sinensis</name>
    <dbReference type="NCBI Taxonomy" id="4442"/>
    <lineage>
        <taxon>Eukaryota</taxon>
        <taxon>Viridiplantae</taxon>
        <taxon>Streptophyta</taxon>
        <taxon>Embryophyta</taxon>
        <taxon>Tracheophyta</taxon>
        <taxon>Spermatophyta</taxon>
        <taxon>Magnoliopsida</taxon>
        <taxon>eudicotyledons</taxon>
        <taxon>Gunneridae</taxon>
        <taxon>Pentapetalae</taxon>
        <taxon>asterids</taxon>
        <taxon>Ericales</taxon>
        <taxon>Theaceae</taxon>
        <taxon>Camellia</taxon>
    </lineage>
</organism>
<gene>
    <name evidence="1" type="ORF">HYC85_027621</name>
</gene>
<accession>A0A7J7G6V3</accession>
<dbReference type="PANTHER" id="PTHR24128:SF24">
    <property type="entry name" value="ANKYRIN REPEAT PROTEIN"/>
    <property type="match status" value="1"/>
</dbReference>